<dbReference type="InterPro" id="IPR011250">
    <property type="entry name" value="OMP/PagP_B-barrel"/>
</dbReference>
<keyword evidence="2" id="KW-1185">Reference proteome</keyword>
<dbReference type="EMBL" id="JAAMOW010000010">
    <property type="protein sequence ID" value="NGY06671.1"/>
    <property type="molecule type" value="Genomic_DNA"/>
</dbReference>
<dbReference type="Pfam" id="PF03922">
    <property type="entry name" value="OmpW"/>
    <property type="match status" value="1"/>
</dbReference>
<dbReference type="SUPFAM" id="SSF56925">
    <property type="entry name" value="OMPA-like"/>
    <property type="match status" value="1"/>
</dbReference>
<dbReference type="GO" id="GO:0055085">
    <property type="term" value="P:transmembrane transport"/>
    <property type="evidence" value="ECO:0007669"/>
    <property type="project" value="TreeGrafter"/>
</dbReference>
<reference evidence="1 2" key="1">
    <citation type="journal article" date="2014" name="Int. J. Syst. Evol. Microbiol.">
        <title>Solimonas terrae sp. nov., isolated from soil.</title>
        <authorList>
            <person name="Kim S.J."/>
            <person name="Moon J.Y."/>
            <person name="Weon H.Y."/>
            <person name="Ahn J.H."/>
            <person name="Chen W.M."/>
            <person name="Kwon S.W."/>
        </authorList>
    </citation>
    <scope>NUCLEOTIDE SEQUENCE [LARGE SCALE GENOMIC DNA]</scope>
    <source>
        <strain evidence="1 2">KIS83-12</strain>
    </source>
</reference>
<proteinExistence type="predicted"/>
<evidence type="ECO:0000313" key="2">
    <source>
        <dbReference type="Proteomes" id="UP000472676"/>
    </source>
</evidence>
<dbReference type="AlphaFoldDB" id="A0A6M2BWV4"/>
<dbReference type="RefSeq" id="WP_166260724.1">
    <property type="nucleotide sequence ID" value="NZ_JAAMOW010000010.1"/>
</dbReference>
<organism evidence="1 2">
    <name type="scientific">Solimonas terrae</name>
    <dbReference type="NCBI Taxonomy" id="1396819"/>
    <lineage>
        <taxon>Bacteria</taxon>
        <taxon>Pseudomonadati</taxon>
        <taxon>Pseudomonadota</taxon>
        <taxon>Gammaproteobacteria</taxon>
        <taxon>Nevskiales</taxon>
        <taxon>Nevskiaceae</taxon>
        <taxon>Solimonas</taxon>
    </lineage>
</organism>
<dbReference type="PANTHER" id="PTHR36920">
    <property type="match status" value="1"/>
</dbReference>
<dbReference type="PANTHER" id="PTHR36920:SF1">
    <property type="entry name" value="OUTER MEMBRANE PROTEIN W"/>
    <property type="match status" value="1"/>
</dbReference>
<accession>A0A6M2BWV4</accession>
<name>A0A6M2BWV4_9GAMM</name>
<dbReference type="InterPro" id="IPR005618">
    <property type="entry name" value="OMPW"/>
</dbReference>
<comment type="caution">
    <text evidence="1">The sequence shown here is derived from an EMBL/GenBank/DDBJ whole genome shotgun (WGS) entry which is preliminary data.</text>
</comment>
<dbReference type="Proteomes" id="UP000472676">
    <property type="component" value="Unassembled WGS sequence"/>
</dbReference>
<dbReference type="Gene3D" id="2.40.160.20">
    <property type="match status" value="1"/>
</dbReference>
<sequence>MLLQAGVLNAVTLDHSTPLHTDVKPGLGVLLGIPASFDSPGTSATVSNATTLQVAMSYFVTDHLAIKTEGGIPPKFDLRGKGVVQPNPSIAALSVDLGSRDNNPIASSRQWSPALLLQYYFRQPSARWRPVLGVGVTYTFFTDVKLKPEFERDLNSTFGRSLALANLNFPIDGTTVKAKSAPDWAPIANVGVSYAFDAHWGAALSLSYVGLSTTSTIAINAADGTRLSTSKTSIDINPLATALLISYVF</sequence>
<protein>
    <submittedName>
        <fullName evidence="1">OmpW family protein</fullName>
    </submittedName>
</protein>
<dbReference type="GO" id="GO:0019867">
    <property type="term" value="C:outer membrane"/>
    <property type="evidence" value="ECO:0007669"/>
    <property type="project" value="InterPro"/>
</dbReference>
<gene>
    <name evidence="1" type="ORF">G7Y85_18005</name>
</gene>
<evidence type="ECO:0000313" key="1">
    <source>
        <dbReference type="EMBL" id="NGY06671.1"/>
    </source>
</evidence>